<dbReference type="Pfam" id="PF10415">
    <property type="entry name" value="FumaraseC_C"/>
    <property type="match status" value="1"/>
</dbReference>
<reference evidence="8" key="1">
    <citation type="submission" date="2018-06" db="EMBL/GenBank/DDBJ databases">
        <authorList>
            <person name="Zhirakovskaya E."/>
        </authorList>
    </citation>
    <scope>NUCLEOTIDE SEQUENCE</scope>
</reference>
<dbReference type="InterPro" id="IPR018951">
    <property type="entry name" value="Fumarase_C_C"/>
</dbReference>
<proteinExistence type="inferred from homology"/>
<dbReference type="AlphaFoldDB" id="A0A3B1E230"/>
<gene>
    <name evidence="8" type="ORF">MNBD_PLANCTO03-459</name>
</gene>
<evidence type="ECO:0000256" key="3">
    <source>
        <dbReference type="ARBA" id="ARBA00022490"/>
    </source>
</evidence>
<sequence length="213" mass="22335">MAFVEAPNHFEAQHSRDCIVETAGILKTVAISCSKIASDIRLMGCGPRCGIGELKLPAVQPGSSIMPGKVNPVICESMMMVCCQVIGNDTTTTIAGMGGVGGLLDLAVAMPVMAASTLDSTNLLANACEMFTDNLLVGLEPDEARCASLIEGSLAMCTSLAPVIGYDKSAALAKQAFTEGKTVREIALEQNILPPDELDRLLQPFSMTEPDEA</sequence>
<dbReference type="InterPro" id="IPR022761">
    <property type="entry name" value="Fumarate_lyase_N"/>
</dbReference>
<dbReference type="GO" id="GO:0006106">
    <property type="term" value="P:fumarate metabolic process"/>
    <property type="evidence" value="ECO:0007669"/>
    <property type="project" value="InterPro"/>
</dbReference>
<dbReference type="PANTHER" id="PTHR11444">
    <property type="entry name" value="ASPARTATEAMMONIA/ARGININOSUCCINATE/ADENYLOSUCCINATE LYASE"/>
    <property type="match status" value="1"/>
</dbReference>
<dbReference type="Pfam" id="PF00206">
    <property type="entry name" value="Lyase_1"/>
    <property type="match status" value="1"/>
</dbReference>
<dbReference type="GO" id="GO:0004333">
    <property type="term" value="F:fumarate hydratase activity"/>
    <property type="evidence" value="ECO:0007669"/>
    <property type="project" value="UniProtKB-EC"/>
</dbReference>
<dbReference type="InterPro" id="IPR020557">
    <property type="entry name" value="Fumarate_lyase_CS"/>
</dbReference>
<dbReference type="PROSITE" id="PS00163">
    <property type="entry name" value="FUMARATE_LYASES"/>
    <property type="match status" value="1"/>
</dbReference>
<dbReference type="Gene3D" id="1.20.200.10">
    <property type="entry name" value="Fumarase/aspartase (Central domain)"/>
    <property type="match status" value="1"/>
</dbReference>
<dbReference type="InterPro" id="IPR005677">
    <property type="entry name" value="Fum_hydII"/>
</dbReference>
<evidence type="ECO:0000256" key="4">
    <source>
        <dbReference type="ARBA" id="ARBA00022532"/>
    </source>
</evidence>
<dbReference type="InterPro" id="IPR008948">
    <property type="entry name" value="L-Aspartase-like"/>
</dbReference>
<dbReference type="EC" id="4.2.1.2" evidence="2"/>
<comment type="similarity">
    <text evidence="1">Belongs to the class-II fumarase/aspartase family. Fumarase subfamily.</text>
</comment>
<evidence type="ECO:0000256" key="5">
    <source>
        <dbReference type="ARBA" id="ARBA00023239"/>
    </source>
</evidence>
<dbReference type="Gene3D" id="1.10.40.30">
    <property type="entry name" value="Fumarase/aspartase (C-terminal domain)"/>
    <property type="match status" value="1"/>
</dbReference>
<keyword evidence="3" id="KW-0963">Cytoplasm</keyword>
<dbReference type="SUPFAM" id="SSF48557">
    <property type="entry name" value="L-aspartase-like"/>
    <property type="match status" value="1"/>
</dbReference>
<organism evidence="8">
    <name type="scientific">hydrothermal vent metagenome</name>
    <dbReference type="NCBI Taxonomy" id="652676"/>
    <lineage>
        <taxon>unclassified sequences</taxon>
        <taxon>metagenomes</taxon>
        <taxon>ecological metagenomes</taxon>
    </lineage>
</organism>
<evidence type="ECO:0000256" key="2">
    <source>
        <dbReference type="ARBA" id="ARBA00012921"/>
    </source>
</evidence>
<evidence type="ECO:0000259" key="7">
    <source>
        <dbReference type="Pfam" id="PF10415"/>
    </source>
</evidence>
<dbReference type="InterPro" id="IPR000362">
    <property type="entry name" value="Fumarate_lyase_fam"/>
</dbReference>
<feature type="domain" description="Fumarase C C-terminal" evidence="7">
    <location>
        <begin position="157"/>
        <end position="209"/>
    </location>
</feature>
<feature type="domain" description="Fumarate lyase N-terminal" evidence="6">
    <location>
        <begin position="4"/>
        <end position="87"/>
    </location>
</feature>
<dbReference type="EMBL" id="UOGK01000704">
    <property type="protein sequence ID" value="VAX42510.1"/>
    <property type="molecule type" value="Genomic_DNA"/>
</dbReference>
<protein>
    <recommendedName>
        <fullName evidence="2">fumarate hydratase</fullName>
        <ecNumber evidence="2">4.2.1.2</ecNumber>
    </recommendedName>
</protein>
<evidence type="ECO:0000313" key="8">
    <source>
        <dbReference type="EMBL" id="VAX42510.1"/>
    </source>
</evidence>
<evidence type="ECO:0000256" key="1">
    <source>
        <dbReference type="ARBA" id="ARBA00009084"/>
    </source>
</evidence>
<dbReference type="GO" id="GO:0006099">
    <property type="term" value="P:tricarboxylic acid cycle"/>
    <property type="evidence" value="ECO:0007669"/>
    <property type="project" value="UniProtKB-KW"/>
</dbReference>
<dbReference type="PRINTS" id="PR00149">
    <property type="entry name" value="FUMRATELYASE"/>
</dbReference>
<evidence type="ECO:0000259" key="6">
    <source>
        <dbReference type="Pfam" id="PF00206"/>
    </source>
</evidence>
<keyword evidence="4" id="KW-0816">Tricarboxylic acid cycle</keyword>
<keyword evidence="5 8" id="KW-0456">Lyase</keyword>
<dbReference type="FunFam" id="1.10.40.30:FF:000002">
    <property type="entry name" value="Fumarate hydratase class II"/>
    <property type="match status" value="1"/>
</dbReference>
<accession>A0A3B1E230</accession>
<name>A0A3B1E230_9ZZZZ</name>
<dbReference type="PANTHER" id="PTHR11444:SF22">
    <property type="entry name" value="FUMARATE HYDRATASE CLASS II"/>
    <property type="match status" value="1"/>
</dbReference>